<evidence type="ECO:0000313" key="3">
    <source>
        <dbReference type="Proteomes" id="UP000265520"/>
    </source>
</evidence>
<feature type="region of interest" description="Disordered" evidence="1">
    <location>
        <begin position="1"/>
        <end position="23"/>
    </location>
</feature>
<feature type="non-terminal residue" evidence="2">
    <location>
        <position position="52"/>
    </location>
</feature>
<evidence type="ECO:0000313" key="2">
    <source>
        <dbReference type="EMBL" id="MCI68765.1"/>
    </source>
</evidence>
<sequence length="52" mass="5664">MPLGFSAPAQKVRRPKGKSQRVWRLVSTAGCPSNRGKVSLKLSRSLSAALKR</sequence>
<keyword evidence="3" id="KW-1185">Reference proteome</keyword>
<comment type="caution">
    <text evidence="2">The sequence shown here is derived from an EMBL/GenBank/DDBJ whole genome shotgun (WGS) entry which is preliminary data.</text>
</comment>
<dbReference type="Proteomes" id="UP000265520">
    <property type="component" value="Unassembled WGS sequence"/>
</dbReference>
<accession>A0A392UAL2</accession>
<dbReference type="EMBL" id="LXQA010742552">
    <property type="protein sequence ID" value="MCI68765.1"/>
    <property type="molecule type" value="Genomic_DNA"/>
</dbReference>
<name>A0A392UAL2_9FABA</name>
<protein>
    <submittedName>
        <fullName evidence="2">Uncharacterized protein</fullName>
    </submittedName>
</protein>
<reference evidence="2 3" key="1">
    <citation type="journal article" date="2018" name="Front. Plant Sci.">
        <title>Red Clover (Trifolium pratense) and Zigzag Clover (T. medium) - A Picture of Genomic Similarities and Differences.</title>
        <authorList>
            <person name="Dluhosova J."/>
            <person name="Istvanek J."/>
            <person name="Nedelnik J."/>
            <person name="Repkova J."/>
        </authorList>
    </citation>
    <scope>NUCLEOTIDE SEQUENCE [LARGE SCALE GENOMIC DNA]</scope>
    <source>
        <strain evidence="3">cv. 10/8</strain>
        <tissue evidence="2">Leaf</tissue>
    </source>
</reference>
<feature type="compositionally biased region" description="Basic residues" evidence="1">
    <location>
        <begin position="11"/>
        <end position="21"/>
    </location>
</feature>
<proteinExistence type="predicted"/>
<dbReference type="AlphaFoldDB" id="A0A392UAL2"/>
<evidence type="ECO:0000256" key="1">
    <source>
        <dbReference type="SAM" id="MobiDB-lite"/>
    </source>
</evidence>
<organism evidence="2 3">
    <name type="scientific">Trifolium medium</name>
    <dbReference type="NCBI Taxonomy" id="97028"/>
    <lineage>
        <taxon>Eukaryota</taxon>
        <taxon>Viridiplantae</taxon>
        <taxon>Streptophyta</taxon>
        <taxon>Embryophyta</taxon>
        <taxon>Tracheophyta</taxon>
        <taxon>Spermatophyta</taxon>
        <taxon>Magnoliopsida</taxon>
        <taxon>eudicotyledons</taxon>
        <taxon>Gunneridae</taxon>
        <taxon>Pentapetalae</taxon>
        <taxon>rosids</taxon>
        <taxon>fabids</taxon>
        <taxon>Fabales</taxon>
        <taxon>Fabaceae</taxon>
        <taxon>Papilionoideae</taxon>
        <taxon>50 kb inversion clade</taxon>
        <taxon>NPAAA clade</taxon>
        <taxon>Hologalegina</taxon>
        <taxon>IRL clade</taxon>
        <taxon>Trifolieae</taxon>
        <taxon>Trifolium</taxon>
    </lineage>
</organism>